<dbReference type="EMBL" id="JBHSFK010000002">
    <property type="protein sequence ID" value="MFC4498566.1"/>
    <property type="molecule type" value="Genomic_DNA"/>
</dbReference>
<comment type="caution">
    <text evidence="2">The sequence shown here is derived from an EMBL/GenBank/DDBJ whole genome shotgun (WGS) entry which is preliminary data.</text>
</comment>
<protein>
    <submittedName>
        <fullName evidence="2">Stage V sporulation protein S</fullName>
    </submittedName>
</protein>
<accession>A0ABV9ALV8</accession>
<reference evidence="3" key="1">
    <citation type="journal article" date="2019" name="Int. J. Syst. Evol. Microbiol.">
        <title>The Global Catalogue of Microorganisms (GCM) 10K type strain sequencing project: providing services to taxonomists for standard genome sequencing and annotation.</title>
        <authorList>
            <consortium name="The Broad Institute Genomics Platform"/>
            <consortium name="The Broad Institute Genome Sequencing Center for Infectious Disease"/>
            <person name="Wu L."/>
            <person name="Ma J."/>
        </authorList>
    </citation>
    <scope>NUCLEOTIDE SEQUENCE [LARGE SCALE GENOMIC DNA]</scope>
    <source>
        <strain evidence="3">CGMCC 4.7177</strain>
    </source>
</reference>
<evidence type="ECO:0000313" key="3">
    <source>
        <dbReference type="Proteomes" id="UP001595839"/>
    </source>
</evidence>
<dbReference type="InterPro" id="IPR007347">
    <property type="entry name" value="SpoVS"/>
</dbReference>
<keyword evidence="3" id="KW-1185">Reference proteome</keyword>
<feature type="region of interest" description="Disordered" evidence="1">
    <location>
        <begin position="1"/>
        <end position="21"/>
    </location>
</feature>
<evidence type="ECO:0000256" key="1">
    <source>
        <dbReference type="SAM" id="MobiDB-lite"/>
    </source>
</evidence>
<dbReference type="Gene3D" id="3.30.110.20">
    <property type="entry name" value="Alba-like domain"/>
    <property type="match status" value="1"/>
</dbReference>
<organism evidence="2 3">
    <name type="scientific">Streptomyces vulcanius</name>
    <dbReference type="NCBI Taxonomy" id="1441876"/>
    <lineage>
        <taxon>Bacteria</taxon>
        <taxon>Bacillati</taxon>
        <taxon>Actinomycetota</taxon>
        <taxon>Actinomycetes</taxon>
        <taxon>Kitasatosporales</taxon>
        <taxon>Streptomycetaceae</taxon>
        <taxon>Streptomyces</taxon>
    </lineage>
</organism>
<proteinExistence type="predicted"/>
<dbReference type="Pfam" id="PF04232">
    <property type="entry name" value="SpoVS"/>
    <property type="match status" value="1"/>
</dbReference>
<dbReference type="Proteomes" id="UP001595839">
    <property type="component" value="Unassembled WGS sequence"/>
</dbReference>
<dbReference type="InterPro" id="IPR036882">
    <property type="entry name" value="Alba-like_dom_sf"/>
</dbReference>
<name>A0ABV9ALV8_9ACTN</name>
<dbReference type="RefSeq" id="WP_381167981.1">
    <property type="nucleotide sequence ID" value="NZ_JBHSFK010000002.1"/>
</dbReference>
<evidence type="ECO:0000313" key="2">
    <source>
        <dbReference type="EMBL" id="MFC4498566.1"/>
    </source>
</evidence>
<gene>
    <name evidence="2" type="ORF">ACFPIH_03340</name>
</gene>
<sequence length="95" mass="10063">MQTQPDAVSEKEFRVKSTTPPPELGSAIAHAIKADYQVVLKAVGAGAINQAVKSIPIAQSFVSSFGTNLTEEITFFRSKSPEGELLGIAIRVMGS</sequence>